<feature type="chain" id="PRO_5003867834" description="EGF-like domain-containing protein" evidence="3">
    <location>
        <begin position="28"/>
        <end position="399"/>
    </location>
</feature>
<dbReference type="Proteomes" id="UP000019132">
    <property type="component" value="Unassembled WGS sequence"/>
</dbReference>
<dbReference type="PROSITE" id="PS50026">
    <property type="entry name" value="EGF_3"/>
    <property type="match status" value="1"/>
</dbReference>
<evidence type="ECO:0000256" key="3">
    <source>
        <dbReference type="SAM" id="SignalP"/>
    </source>
</evidence>
<dbReference type="eggNOG" id="KOG4659">
    <property type="taxonomic scope" value="Eukaryota"/>
</dbReference>
<dbReference type="OMA" id="QRCTRCT"/>
<dbReference type="InterPro" id="IPR000742">
    <property type="entry name" value="EGF"/>
</dbReference>
<comment type="caution">
    <text evidence="1">Lacks conserved residue(s) required for the propagation of feature annotation.</text>
</comment>
<sequence length="399" mass="41303">MLSTRSLTILAAALLSALVASPTTVQAAVTVPEYYCETDAECAEKFSDTVCISVDNYGDVVKKCTPNTKSRPACRGGQPGLCPSYQSAEVSYLNAHCVFVAKDNLESSSSASGSSASGSGSARRERFLLSEEEMASLASSGSGSSASTTAVGDSAASGSAAKGENKGTYAIVTIANKTVTGQFVCMDVSDCENKAADTSTCDVVTCGSPGSKTQCNNHGTCTYKSIQTMSKRSCMCYKGFQGDKCQQEVSSECDVDCGMGGDCVDGECVCKKGWDGKPYKGKQGKASQRCTKCTNDQACQNGNPCDTETGVCVCNAGYFGQTCGATEDSCTNKNCYTGNCQVLANGSSACFCPLCSPDCTMCPTKDCSTCPSGATSTEISKLAVFVSAIFALFIANFTL</sequence>
<dbReference type="Gene3D" id="2.10.25.10">
    <property type="entry name" value="Laminin"/>
    <property type="match status" value="1"/>
</dbReference>
<evidence type="ECO:0000256" key="1">
    <source>
        <dbReference type="PROSITE-ProRule" id="PRU00076"/>
    </source>
</evidence>
<reference evidence="5" key="3">
    <citation type="submission" date="2015-02" db="UniProtKB">
        <authorList>
            <consortium name="EnsemblProtists"/>
        </authorList>
    </citation>
    <scope>IDENTIFICATION</scope>
    <source>
        <strain evidence="5">DAOM BR144</strain>
    </source>
</reference>
<evidence type="ECO:0000313" key="6">
    <source>
        <dbReference type="Proteomes" id="UP000019132"/>
    </source>
</evidence>
<evidence type="ECO:0000313" key="5">
    <source>
        <dbReference type="EnsemblProtists" id="PYU1_T005393"/>
    </source>
</evidence>
<feature type="region of interest" description="Disordered" evidence="2">
    <location>
        <begin position="138"/>
        <end position="162"/>
    </location>
</feature>
<feature type="signal peptide" evidence="3">
    <location>
        <begin position="1"/>
        <end position="27"/>
    </location>
</feature>
<dbReference type="EMBL" id="GL376633">
    <property type="status" value="NOT_ANNOTATED_CDS"/>
    <property type="molecule type" value="Genomic_DNA"/>
</dbReference>
<feature type="domain" description="EGF-like" evidence="4">
    <location>
        <begin position="202"/>
        <end position="246"/>
    </location>
</feature>
<proteinExistence type="predicted"/>
<dbReference type="VEuPathDB" id="FungiDB:PYU1_G005382"/>
<evidence type="ECO:0000256" key="2">
    <source>
        <dbReference type="SAM" id="MobiDB-lite"/>
    </source>
</evidence>
<feature type="compositionally biased region" description="Low complexity" evidence="2">
    <location>
        <begin position="138"/>
        <end position="161"/>
    </location>
</feature>
<dbReference type="AlphaFoldDB" id="K3WKA1"/>
<accession>K3WKA1</accession>
<feature type="disulfide bond" evidence="1">
    <location>
        <begin position="236"/>
        <end position="245"/>
    </location>
</feature>
<dbReference type="InParanoid" id="K3WKA1"/>
<dbReference type="SMART" id="SM00181">
    <property type="entry name" value="EGF"/>
    <property type="match status" value="3"/>
</dbReference>
<dbReference type="PROSITE" id="PS00022">
    <property type="entry name" value="EGF_1"/>
    <property type="match status" value="2"/>
</dbReference>
<dbReference type="HOGENOM" id="CLU_056107_0_0_1"/>
<protein>
    <recommendedName>
        <fullName evidence="4">EGF-like domain-containing protein</fullName>
    </recommendedName>
</protein>
<evidence type="ECO:0000259" key="4">
    <source>
        <dbReference type="PROSITE" id="PS50026"/>
    </source>
</evidence>
<name>K3WKA1_GLOUD</name>
<keyword evidence="6" id="KW-1185">Reference proteome</keyword>
<keyword evidence="1" id="KW-1015">Disulfide bond</keyword>
<dbReference type="PROSITE" id="PS01186">
    <property type="entry name" value="EGF_2"/>
    <property type="match status" value="2"/>
</dbReference>
<reference evidence="6" key="2">
    <citation type="submission" date="2010-04" db="EMBL/GenBank/DDBJ databases">
        <authorList>
            <person name="Buell R."/>
            <person name="Hamilton J."/>
            <person name="Hostetler J."/>
        </authorList>
    </citation>
    <scope>NUCLEOTIDE SEQUENCE [LARGE SCALE GENOMIC DNA]</scope>
    <source>
        <strain evidence="6">DAOM:BR144</strain>
    </source>
</reference>
<keyword evidence="3" id="KW-0732">Signal</keyword>
<keyword evidence="1" id="KW-0245">EGF-like domain</keyword>
<reference evidence="6" key="1">
    <citation type="journal article" date="2010" name="Genome Biol.">
        <title>Genome sequence of the necrotrophic plant pathogen Pythium ultimum reveals original pathogenicity mechanisms and effector repertoire.</title>
        <authorList>
            <person name="Levesque C.A."/>
            <person name="Brouwer H."/>
            <person name="Cano L."/>
            <person name="Hamilton J.P."/>
            <person name="Holt C."/>
            <person name="Huitema E."/>
            <person name="Raffaele S."/>
            <person name="Robideau G.P."/>
            <person name="Thines M."/>
            <person name="Win J."/>
            <person name="Zerillo M.M."/>
            <person name="Beakes G.W."/>
            <person name="Boore J.L."/>
            <person name="Busam D."/>
            <person name="Dumas B."/>
            <person name="Ferriera S."/>
            <person name="Fuerstenberg S.I."/>
            <person name="Gachon C.M."/>
            <person name="Gaulin E."/>
            <person name="Govers F."/>
            <person name="Grenville-Briggs L."/>
            <person name="Horner N."/>
            <person name="Hostetler J."/>
            <person name="Jiang R.H."/>
            <person name="Johnson J."/>
            <person name="Krajaejun T."/>
            <person name="Lin H."/>
            <person name="Meijer H.J."/>
            <person name="Moore B."/>
            <person name="Morris P."/>
            <person name="Phuntmart V."/>
            <person name="Puiu D."/>
            <person name="Shetty J."/>
            <person name="Stajich J.E."/>
            <person name="Tripathy S."/>
            <person name="Wawra S."/>
            <person name="van West P."/>
            <person name="Whitty B.R."/>
            <person name="Coutinho P.M."/>
            <person name="Henrissat B."/>
            <person name="Martin F."/>
            <person name="Thomas P.D."/>
            <person name="Tyler B.M."/>
            <person name="De Vries R.P."/>
            <person name="Kamoun S."/>
            <person name="Yandell M."/>
            <person name="Tisserat N."/>
            <person name="Buell C.R."/>
        </authorList>
    </citation>
    <scope>NUCLEOTIDE SEQUENCE</scope>
    <source>
        <strain evidence="6">DAOM:BR144</strain>
    </source>
</reference>
<dbReference type="STRING" id="431595.K3WKA1"/>
<dbReference type="EnsemblProtists" id="PYU1_T005393">
    <property type="protein sequence ID" value="PYU1_T005393"/>
    <property type="gene ID" value="PYU1_G005382"/>
</dbReference>
<organism evidence="5 6">
    <name type="scientific">Globisporangium ultimum (strain ATCC 200006 / CBS 805.95 / DAOM BR144)</name>
    <name type="common">Pythium ultimum</name>
    <dbReference type="NCBI Taxonomy" id="431595"/>
    <lineage>
        <taxon>Eukaryota</taxon>
        <taxon>Sar</taxon>
        <taxon>Stramenopiles</taxon>
        <taxon>Oomycota</taxon>
        <taxon>Peronosporomycetes</taxon>
        <taxon>Pythiales</taxon>
        <taxon>Pythiaceae</taxon>
        <taxon>Globisporangium</taxon>
    </lineage>
</organism>